<gene>
    <name evidence="2" type="ORF">BU16DRAFT_587706</name>
</gene>
<accession>A0A6A6RCF3</accession>
<organism evidence="2 3">
    <name type="scientific">Lophium mytilinum</name>
    <dbReference type="NCBI Taxonomy" id="390894"/>
    <lineage>
        <taxon>Eukaryota</taxon>
        <taxon>Fungi</taxon>
        <taxon>Dikarya</taxon>
        <taxon>Ascomycota</taxon>
        <taxon>Pezizomycotina</taxon>
        <taxon>Dothideomycetes</taxon>
        <taxon>Pleosporomycetidae</taxon>
        <taxon>Mytilinidiales</taxon>
        <taxon>Mytilinidiaceae</taxon>
        <taxon>Lophium</taxon>
    </lineage>
</organism>
<feature type="region of interest" description="Disordered" evidence="1">
    <location>
        <begin position="177"/>
        <end position="196"/>
    </location>
</feature>
<name>A0A6A6RCF3_9PEZI</name>
<sequence>MAALSVTLTATACVCSYPWLRGRWFGTVEDPASRKSIAKQWIRGAPAAVCDQAQDFIYPSQTPARRADSRSVWAAWHSRSHRGLVGSPFVPALGNVQHGGHGASAVSKRLAPSQFTSHAALDPALAVGDDEPAVAQVGEVKETNFALLGSPGCILASPTGACVHQTGLRIRRASVRRRPWHGAASSGSAAMDRQEQSIPRLNEASTSLESCHHSQGRGACSRACQGPDITPLSPALGAADASGPDRAATCGWLAGSLAVHLHNQSRVNGLAAGLLAGISGEAPLHLLHHHPPLTSPSATRRSARRLSCLSHPGVPSTTWRLPQRATCHLPARRNPSNPRSISATGAPRAQPRFGVAATLRLAPDNLDGSFCLISIPVARGGGVLARGRACIRPPAAAACYFCARGQQAGRKSRTQDEPGKSWMLEDGRHDDIAAEATILPRGGWTSAAEIWQRLRGSRSQQPPRIDGIALGYRCHARGWAARLAALWACEPGCLGETSGRQRRSRWCFRSTRHLSGSRNALDMPSGPITRPAANSKSQFSAQRRLPLAASRSPGPVHWHSRHPLRDTRVTERGRAASLLDAWHSSTAEPNWTAPLSRDAGAVLLPGASPVQRLSARTTSRCILVHLCLVATLRAPLPQHPLVHLHAVACSVCGVRPDSHAPVISDPALVTAIRICARFKSKSLRGV</sequence>
<dbReference type="Proteomes" id="UP000799750">
    <property type="component" value="Unassembled WGS sequence"/>
</dbReference>
<feature type="compositionally biased region" description="Polar residues" evidence="1">
    <location>
        <begin position="334"/>
        <end position="343"/>
    </location>
</feature>
<reference evidence="2" key="1">
    <citation type="journal article" date="2020" name="Stud. Mycol.">
        <title>101 Dothideomycetes genomes: a test case for predicting lifestyles and emergence of pathogens.</title>
        <authorList>
            <person name="Haridas S."/>
            <person name="Albert R."/>
            <person name="Binder M."/>
            <person name="Bloem J."/>
            <person name="Labutti K."/>
            <person name="Salamov A."/>
            <person name="Andreopoulos B."/>
            <person name="Baker S."/>
            <person name="Barry K."/>
            <person name="Bills G."/>
            <person name="Bluhm B."/>
            <person name="Cannon C."/>
            <person name="Castanera R."/>
            <person name="Culley D."/>
            <person name="Daum C."/>
            <person name="Ezra D."/>
            <person name="Gonzalez J."/>
            <person name="Henrissat B."/>
            <person name="Kuo A."/>
            <person name="Liang C."/>
            <person name="Lipzen A."/>
            <person name="Lutzoni F."/>
            <person name="Magnuson J."/>
            <person name="Mondo S."/>
            <person name="Nolan M."/>
            <person name="Ohm R."/>
            <person name="Pangilinan J."/>
            <person name="Park H.-J."/>
            <person name="Ramirez L."/>
            <person name="Alfaro M."/>
            <person name="Sun H."/>
            <person name="Tritt A."/>
            <person name="Yoshinaga Y."/>
            <person name="Zwiers L.-H."/>
            <person name="Turgeon B."/>
            <person name="Goodwin S."/>
            <person name="Spatafora J."/>
            <person name="Crous P."/>
            <person name="Grigoriev I."/>
        </authorList>
    </citation>
    <scope>NUCLEOTIDE SEQUENCE</scope>
    <source>
        <strain evidence="2">CBS 269.34</strain>
    </source>
</reference>
<feature type="region of interest" description="Disordered" evidence="1">
    <location>
        <begin position="329"/>
        <end position="348"/>
    </location>
</feature>
<protein>
    <submittedName>
        <fullName evidence="2">Uncharacterized protein</fullName>
    </submittedName>
</protein>
<evidence type="ECO:0000256" key="1">
    <source>
        <dbReference type="SAM" id="MobiDB-lite"/>
    </source>
</evidence>
<feature type="region of interest" description="Disordered" evidence="1">
    <location>
        <begin position="518"/>
        <end position="543"/>
    </location>
</feature>
<feature type="compositionally biased region" description="Polar residues" evidence="1">
    <location>
        <begin position="532"/>
        <end position="541"/>
    </location>
</feature>
<dbReference type="EMBL" id="MU004181">
    <property type="protein sequence ID" value="KAF2502485.1"/>
    <property type="molecule type" value="Genomic_DNA"/>
</dbReference>
<evidence type="ECO:0000313" key="2">
    <source>
        <dbReference type="EMBL" id="KAF2502485.1"/>
    </source>
</evidence>
<keyword evidence="3" id="KW-1185">Reference proteome</keyword>
<dbReference type="AlphaFoldDB" id="A0A6A6RCF3"/>
<evidence type="ECO:0000313" key="3">
    <source>
        <dbReference type="Proteomes" id="UP000799750"/>
    </source>
</evidence>
<proteinExistence type="predicted"/>